<dbReference type="SUPFAM" id="SSF53335">
    <property type="entry name" value="S-adenosyl-L-methionine-dependent methyltransferases"/>
    <property type="match status" value="1"/>
</dbReference>
<dbReference type="Gene3D" id="3.40.50.150">
    <property type="entry name" value="Vaccinia Virus protein VP39"/>
    <property type="match status" value="1"/>
</dbReference>
<evidence type="ECO:0000256" key="3">
    <source>
        <dbReference type="ARBA" id="ARBA00022691"/>
    </source>
</evidence>
<dbReference type="InterPro" id="IPR040758">
    <property type="entry name" value="PrmC_N"/>
</dbReference>
<dbReference type="Gene3D" id="1.10.8.10">
    <property type="entry name" value="DNA helicase RuvA subunit, C-terminal domain"/>
    <property type="match status" value="1"/>
</dbReference>
<comment type="catalytic activity">
    <reaction evidence="4 5">
        <text>L-glutaminyl-[peptide chain release factor] + S-adenosyl-L-methionine = N(5)-methyl-L-glutaminyl-[peptide chain release factor] + S-adenosyl-L-homocysteine + H(+)</text>
        <dbReference type="Rhea" id="RHEA:42896"/>
        <dbReference type="Rhea" id="RHEA-COMP:10271"/>
        <dbReference type="Rhea" id="RHEA-COMP:10272"/>
        <dbReference type="ChEBI" id="CHEBI:15378"/>
        <dbReference type="ChEBI" id="CHEBI:30011"/>
        <dbReference type="ChEBI" id="CHEBI:57856"/>
        <dbReference type="ChEBI" id="CHEBI:59789"/>
        <dbReference type="ChEBI" id="CHEBI:61891"/>
        <dbReference type="EC" id="2.1.1.297"/>
    </reaction>
</comment>
<feature type="compositionally biased region" description="Basic and acidic residues" evidence="6">
    <location>
        <begin position="113"/>
        <end position="140"/>
    </location>
</feature>
<evidence type="ECO:0000256" key="6">
    <source>
        <dbReference type="SAM" id="MobiDB-lite"/>
    </source>
</evidence>
<feature type="domain" description="Methyltransferase small" evidence="7">
    <location>
        <begin position="158"/>
        <end position="245"/>
    </location>
</feature>
<dbReference type="GO" id="GO:0008168">
    <property type="term" value="F:methyltransferase activity"/>
    <property type="evidence" value="ECO:0007669"/>
    <property type="project" value="UniProtKB-KW"/>
</dbReference>
<dbReference type="Pfam" id="PF17827">
    <property type="entry name" value="PrmC_N"/>
    <property type="match status" value="1"/>
</dbReference>
<evidence type="ECO:0000313" key="9">
    <source>
        <dbReference type="EMBL" id="MFC4632455.1"/>
    </source>
</evidence>
<evidence type="ECO:0000256" key="4">
    <source>
        <dbReference type="ARBA" id="ARBA00048391"/>
    </source>
</evidence>
<reference evidence="10" key="1">
    <citation type="journal article" date="2019" name="Int. J. Syst. Evol. Microbiol.">
        <title>The Global Catalogue of Microorganisms (GCM) 10K type strain sequencing project: providing services to taxonomists for standard genome sequencing and annotation.</title>
        <authorList>
            <consortium name="The Broad Institute Genomics Platform"/>
            <consortium name="The Broad Institute Genome Sequencing Center for Infectious Disease"/>
            <person name="Wu L."/>
            <person name="Ma J."/>
        </authorList>
    </citation>
    <scope>NUCLEOTIDE SEQUENCE [LARGE SCALE GENOMIC DNA]</scope>
    <source>
        <strain evidence="10">YJ-61-S</strain>
    </source>
</reference>
<keyword evidence="10" id="KW-1185">Reference proteome</keyword>
<dbReference type="InterPro" id="IPR007848">
    <property type="entry name" value="Small_mtfrase_dom"/>
</dbReference>
<dbReference type="InterPro" id="IPR019874">
    <property type="entry name" value="RF_methyltr_PrmC"/>
</dbReference>
<dbReference type="InterPro" id="IPR029063">
    <property type="entry name" value="SAM-dependent_MTases_sf"/>
</dbReference>
<accession>A0ABV9HSQ2</accession>
<feature type="region of interest" description="Disordered" evidence="6">
    <location>
        <begin position="113"/>
        <end position="157"/>
    </location>
</feature>
<comment type="caution">
    <text evidence="5">Lacks conserved residue(s) required for the propagation of feature annotation.</text>
</comment>
<dbReference type="InterPro" id="IPR050320">
    <property type="entry name" value="N5-glutamine_MTase"/>
</dbReference>
<evidence type="ECO:0000259" key="7">
    <source>
        <dbReference type="Pfam" id="PF05175"/>
    </source>
</evidence>
<name>A0ABV9HSQ2_9FLAO</name>
<dbReference type="InterPro" id="IPR004556">
    <property type="entry name" value="HemK-like"/>
</dbReference>
<comment type="function">
    <text evidence="5">Methylates the class 1 translation termination release factors RF1/PrfA and RF2/PrfB on the glutamine residue of the universally conserved GGQ motif.</text>
</comment>
<comment type="caution">
    <text evidence="9">The sequence shown here is derived from an EMBL/GenBank/DDBJ whole genome shotgun (WGS) entry which is preliminary data.</text>
</comment>
<dbReference type="GO" id="GO:0032259">
    <property type="term" value="P:methylation"/>
    <property type="evidence" value="ECO:0007669"/>
    <property type="project" value="UniProtKB-KW"/>
</dbReference>
<evidence type="ECO:0000259" key="8">
    <source>
        <dbReference type="Pfam" id="PF17827"/>
    </source>
</evidence>
<dbReference type="EMBL" id="JBHSFV010000001">
    <property type="protein sequence ID" value="MFC4632455.1"/>
    <property type="molecule type" value="Genomic_DNA"/>
</dbReference>
<organism evidence="9 10">
    <name type="scientific">Dokdonia ponticola</name>
    <dbReference type="NCBI Taxonomy" id="2041041"/>
    <lineage>
        <taxon>Bacteria</taxon>
        <taxon>Pseudomonadati</taxon>
        <taxon>Bacteroidota</taxon>
        <taxon>Flavobacteriia</taxon>
        <taxon>Flavobacteriales</taxon>
        <taxon>Flavobacteriaceae</taxon>
        <taxon>Dokdonia</taxon>
    </lineage>
</organism>
<dbReference type="HAMAP" id="MF_02126">
    <property type="entry name" value="RF_methyltr_PrmC"/>
    <property type="match status" value="1"/>
</dbReference>
<keyword evidence="3 5" id="KW-0949">S-adenosyl-L-methionine</keyword>
<sequence>MKIKDLRTTFETRLQGHYPLEEVGSFFQMAMDHFLGYSRMDIVLRLEEELTEASVKDIQQLLARLETHEPIQYIIGSTEFYGLPFKVTSDTLIPRPETEALVAWILEDQKTKEEASARNKEGRENREKRIEKSEEKRLENGGDLNESAQNDTNQSKQPLRSILDIGTGSGCIAVSLAKHLVNAKVAGYDISQGALETATQNAIANEVEVTFTQVDILQTEKLASSFDVIVSNPPYVRELEKQEIQSNVLDHEPHTALFVSNTDPLLFYRKIGQLAFDNLSGNGRLFFEINQYLGKETIQLLKDIGFTNVQLRKDIFGNDRMIKAWK</sequence>
<evidence type="ECO:0000256" key="5">
    <source>
        <dbReference type="HAMAP-Rule" id="MF_02126"/>
    </source>
</evidence>
<keyword evidence="2 5" id="KW-0808">Transferase</keyword>
<evidence type="ECO:0000256" key="2">
    <source>
        <dbReference type="ARBA" id="ARBA00022679"/>
    </source>
</evidence>
<dbReference type="PROSITE" id="PS00092">
    <property type="entry name" value="N6_MTASE"/>
    <property type="match status" value="1"/>
</dbReference>
<dbReference type="EC" id="2.1.1.297" evidence="5"/>
<dbReference type="PANTHER" id="PTHR18895">
    <property type="entry name" value="HEMK METHYLTRANSFERASE"/>
    <property type="match status" value="1"/>
</dbReference>
<evidence type="ECO:0000256" key="1">
    <source>
        <dbReference type="ARBA" id="ARBA00022603"/>
    </source>
</evidence>
<feature type="binding site" evidence="5">
    <location>
        <begin position="166"/>
        <end position="170"/>
    </location>
    <ligand>
        <name>S-adenosyl-L-methionine</name>
        <dbReference type="ChEBI" id="CHEBI:59789"/>
    </ligand>
</feature>
<dbReference type="Pfam" id="PF05175">
    <property type="entry name" value="MTS"/>
    <property type="match status" value="1"/>
</dbReference>
<dbReference type="Proteomes" id="UP001596043">
    <property type="component" value="Unassembled WGS sequence"/>
</dbReference>
<feature type="binding site" evidence="5">
    <location>
        <position position="232"/>
    </location>
    <ligand>
        <name>S-adenosyl-L-methionine</name>
        <dbReference type="ChEBI" id="CHEBI:59789"/>
    </ligand>
</feature>
<dbReference type="RefSeq" id="WP_379976649.1">
    <property type="nucleotide sequence ID" value="NZ_JBHSFV010000001.1"/>
</dbReference>
<proteinExistence type="inferred from homology"/>
<evidence type="ECO:0000313" key="10">
    <source>
        <dbReference type="Proteomes" id="UP001596043"/>
    </source>
</evidence>
<feature type="binding site" evidence="5">
    <location>
        <begin position="232"/>
        <end position="235"/>
    </location>
    <ligand>
        <name>substrate</name>
    </ligand>
</feature>
<dbReference type="PANTHER" id="PTHR18895:SF74">
    <property type="entry name" value="MTRF1L RELEASE FACTOR GLUTAMINE METHYLTRANSFERASE"/>
    <property type="match status" value="1"/>
</dbReference>
<gene>
    <name evidence="5" type="primary">prmC</name>
    <name evidence="9" type="ORF">ACFO3O_00940</name>
</gene>
<feature type="compositionally biased region" description="Polar residues" evidence="6">
    <location>
        <begin position="146"/>
        <end position="157"/>
    </location>
</feature>
<feature type="binding site" evidence="5">
    <location>
        <position position="189"/>
    </location>
    <ligand>
        <name>S-adenosyl-L-methionine</name>
        <dbReference type="ChEBI" id="CHEBI:59789"/>
    </ligand>
</feature>
<dbReference type="NCBIfam" id="TIGR00536">
    <property type="entry name" value="hemK_fam"/>
    <property type="match status" value="1"/>
</dbReference>
<feature type="domain" description="Release factor glutamine methyltransferase N-terminal" evidence="8">
    <location>
        <begin position="9"/>
        <end position="76"/>
    </location>
</feature>
<dbReference type="InterPro" id="IPR002052">
    <property type="entry name" value="DNA_methylase_N6_adenine_CS"/>
</dbReference>
<dbReference type="CDD" id="cd02440">
    <property type="entry name" value="AdoMet_MTases"/>
    <property type="match status" value="1"/>
</dbReference>
<keyword evidence="1 5" id="KW-0489">Methyltransferase</keyword>
<protein>
    <recommendedName>
        <fullName evidence="5">Release factor glutamine methyltransferase</fullName>
        <shortName evidence="5">RF MTase</shortName>
        <ecNumber evidence="5">2.1.1.297</ecNumber>
    </recommendedName>
    <alternativeName>
        <fullName evidence="5">N5-glutamine methyltransferase PrmC</fullName>
    </alternativeName>
    <alternativeName>
        <fullName evidence="5">Protein-(glutamine-N5) MTase PrmC</fullName>
    </alternativeName>
    <alternativeName>
        <fullName evidence="5">Protein-glutamine N-methyltransferase PrmC</fullName>
    </alternativeName>
</protein>
<comment type="similarity">
    <text evidence="5">Belongs to the protein N5-glutamine methyltransferase family. PrmC subfamily.</text>
</comment>